<dbReference type="InParanoid" id="A0A0H2RDV3"/>
<dbReference type="PROSITE" id="PS50181">
    <property type="entry name" value="FBOX"/>
    <property type="match status" value="1"/>
</dbReference>
<dbReference type="InterPro" id="IPR001810">
    <property type="entry name" value="F-box_dom"/>
</dbReference>
<proteinExistence type="predicted"/>
<name>A0A0H2RDV3_9AGAM</name>
<evidence type="ECO:0000259" key="1">
    <source>
        <dbReference type="PROSITE" id="PS50181"/>
    </source>
</evidence>
<dbReference type="Proteomes" id="UP000053477">
    <property type="component" value="Unassembled WGS sequence"/>
</dbReference>
<evidence type="ECO:0000313" key="3">
    <source>
        <dbReference type="Proteomes" id="UP000053477"/>
    </source>
</evidence>
<accession>A0A0H2RDV3</accession>
<protein>
    <recommendedName>
        <fullName evidence="1">F-box domain-containing protein</fullName>
    </recommendedName>
</protein>
<dbReference type="OrthoDB" id="2269034at2759"/>
<gene>
    <name evidence="2" type="ORF">SCHPADRAFT_538954</name>
</gene>
<keyword evidence="3" id="KW-1185">Reference proteome</keyword>
<evidence type="ECO:0000313" key="2">
    <source>
        <dbReference type="EMBL" id="KLO10025.1"/>
    </source>
</evidence>
<dbReference type="AlphaFoldDB" id="A0A0H2RDV3"/>
<sequence>MASQVVVGGFKPKNDALSSETQSIGTTSQPWHYESQCPWTFYKNFPDLRFSNLSIDELRSLVHTTEDMECSLKQTLHKFSLAVRVLNWKFADEINKARFCTMPDDVLAIILEMVCEDNSYAVNKLMLVCRRFRQMLISLPNLWSSLDSISIRSVKKLELLVSRATAPTISLSIFGARSDGEKDRARALGMFNLTASISLRIRTMYLHLSQYDLAHLQQVTGALSSLSLPFLAKLHLSASVRIGRESSSLTRDWDMPSLRKLTVIDLLPELSLDVMSKIETLSVTANVDYTLEEDHRYWRTNEIVAFLEGMTFVKKLSVSVRLHDNYTAVRNPAPMRSVEHLSLGLRSLDAAMGLTILHIFDFPAMTAFELRLGLPALEHLEDALNRVLASFGDPNPRDITDLTLFVGREFNRNLVESPPVPLKVIKNWCGEFGKLKSLKLEHCSLRPMEDALFSFSGNLESLKLVNSEEGVVSMDCLDAIPRHWDYDGKCNAVLDTAQIPYRDPLTGLKDIAKFK</sequence>
<reference evidence="2 3" key="1">
    <citation type="submission" date="2015-04" db="EMBL/GenBank/DDBJ databases">
        <title>Complete genome sequence of Schizopora paradoxa KUC8140, a cosmopolitan wood degrader in East Asia.</title>
        <authorList>
            <consortium name="DOE Joint Genome Institute"/>
            <person name="Min B."/>
            <person name="Park H."/>
            <person name="Jang Y."/>
            <person name="Kim J.-J."/>
            <person name="Kim K.H."/>
            <person name="Pangilinan J."/>
            <person name="Lipzen A."/>
            <person name="Riley R."/>
            <person name="Grigoriev I.V."/>
            <person name="Spatafora J.W."/>
            <person name="Choi I.-G."/>
        </authorList>
    </citation>
    <scope>NUCLEOTIDE SEQUENCE [LARGE SCALE GENOMIC DNA]</scope>
    <source>
        <strain evidence="2 3">KUC8140</strain>
    </source>
</reference>
<organism evidence="2 3">
    <name type="scientific">Schizopora paradoxa</name>
    <dbReference type="NCBI Taxonomy" id="27342"/>
    <lineage>
        <taxon>Eukaryota</taxon>
        <taxon>Fungi</taxon>
        <taxon>Dikarya</taxon>
        <taxon>Basidiomycota</taxon>
        <taxon>Agaricomycotina</taxon>
        <taxon>Agaricomycetes</taxon>
        <taxon>Hymenochaetales</taxon>
        <taxon>Schizoporaceae</taxon>
        <taxon>Schizopora</taxon>
    </lineage>
</organism>
<feature type="domain" description="F-box" evidence="1">
    <location>
        <begin position="96"/>
        <end position="146"/>
    </location>
</feature>
<dbReference type="EMBL" id="KQ086038">
    <property type="protein sequence ID" value="KLO10025.1"/>
    <property type="molecule type" value="Genomic_DNA"/>
</dbReference>